<reference evidence="1 2" key="1">
    <citation type="submission" date="2020-06" db="EMBL/GenBank/DDBJ databases">
        <title>WGS assembly of Ceratodon purpureus strain R40.</title>
        <authorList>
            <person name="Carey S.B."/>
            <person name="Jenkins J."/>
            <person name="Shu S."/>
            <person name="Lovell J.T."/>
            <person name="Sreedasyam A."/>
            <person name="Maumus F."/>
            <person name="Tiley G.P."/>
            <person name="Fernandez-Pozo N."/>
            <person name="Barry K."/>
            <person name="Chen C."/>
            <person name="Wang M."/>
            <person name="Lipzen A."/>
            <person name="Daum C."/>
            <person name="Saski C.A."/>
            <person name="Payton A.C."/>
            <person name="Mcbreen J.C."/>
            <person name="Conrad R.E."/>
            <person name="Kollar L.M."/>
            <person name="Olsson S."/>
            <person name="Huttunen S."/>
            <person name="Landis J.B."/>
            <person name="Wickett N.J."/>
            <person name="Johnson M.G."/>
            <person name="Rensing S.A."/>
            <person name="Grimwood J."/>
            <person name="Schmutz J."/>
            <person name="Mcdaniel S.F."/>
        </authorList>
    </citation>
    <scope>NUCLEOTIDE SEQUENCE [LARGE SCALE GENOMIC DNA]</scope>
    <source>
        <strain evidence="1 2">R40</strain>
    </source>
</reference>
<evidence type="ECO:0000313" key="1">
    <source>
        <dbReference type="EMBL" id="KAG0556734.1"/>
    </source>
</evidence>
<dbReference type="EMBL" id="CM026432">
    <property type="protein sequence ID" value="KAG0556734.1"/>
    <property type="molecule type" value="Genomic_DNA"/>
</dbReference>
<protein>
    <submittedName>
        <fullName evidence="1">Uncharacterized protein</fullName>
    </submittedName>
</protein>
<keyword evidence="2" id="KW-1185">Reference proteome</keyword>
<accession>A0A8T0GEI0</accession>
<organism evidence="1 2">
    <name type="scientific">Ceratodon purpureus</name>
    <name type="common">Fire moss</name>
    <name type="synonym">Dicranum purpureum</name>
    <dbReference type="NCBI Taxonomy" id="3225"/>
    <lineage>
        <taxon>Eukaryota</taxon>
        <taxon>Viridiplantae</taxon>
        <taxon>Streptophyta</taxon>
        <taxon>Embryophyta</taxon>
        <taxon>Bryophyta</taxon>
        <taxon>Bryophytina</taxon>
        <taxon>Bryopsida</taxon>
        <taxon>Dicranidae</taxon>
        <taxon>Pseudoditrichales</taxon>
        <taxon>Ditrichaceae</taxon>
        <taxon>Ceratodon</taxon>
    </lineage>
</organism>
<name>A0A8T0GEI0_CERPU</name>
<gene>
    <name evidence="1" type="ORF">KC19_11G075800</name>
</gene>
<evidence type="ECO:0000313" key="2">
    <source>
        <dbReference type="Proteomes" id="UP000822688"/>
    </source>
</evidence>
<sequence length="138" mass="15869">MNLYKHPTHFAKENICLNLVCHCHSINALLCHSSEIGALLFNDQPARVDGNVVWCRRPAVSCDWSEEVQRRLHPCGSHVQHHCDEEQEAEDGRRCLRLLGHWHHGAHLGCPVSNEEGRRWRLSVDSRGFIPSLMMMPF</sequence>
<dbReference type="AlphaFoldDB" id="A0A8T0GEI0"/>
<comment type="caution">
    <text evidence="1">The sequence shown here is derived from an EMBL/GenBank/DDBJ whole genome shotgun (WGS) entry which is preliminary data.</text>
</comment>
<proteinExistence type="predicted"/>
<dbReference type="Proteomes" id="UP000822688">
    <property type="component" value="Chromosome 11"/>
</dbReference>